<accession>A0A131ZAW9</accession>
<proteinExistence type="predicted"/>
<sequence length="111" mass="11456">SSWSSWISFMRRACSSRSSAMRTSAPSAKLLCGKDSLPVCRAVSAGVVSLSAGRWCTAFTAGAKESATATLNSTLPERAGVVASRSVLLSGSAQASRTCGKLGLRVWLSPS</sequence>
<dbReference type="AlphaFoldDB" id="A0A131ZAW9"/>
<reference evidence="1" key="1">
    <citation type="journal article" date="2016" name="Ticks Tick Borne Dis.">
        <title>De novo assembly and annotation of the salivary gland transcriptome of Rhipicephalus appendiculatus male and female ticks during blood feeding.</title>
        <authorList>
            <person name="de Castro M.H."/>
            <person name="de Klerk D."/>
            <person name="Pienaar R."/>
            <person name="Latif A.A."/>
            <person name="Rees D.J."/>
            <person name="Mans B.J."/>
        </authorList>
    </citation>
    <scope>NUCLEOTIDE SEQUENCE</scope>
    <source>
        <tissue evidence="1">Salivary glands</tissue>
    </source>
</reference>
<name>A0A131ZAW9_RHIAP</name>
<protein>
    <submittedName>
        <fullName evidence="1">Uncharacterized protein</fullName>
    </submittedName>
</protein>
<feature type="non-terminal residue" evidence="1">
    <location>
        <position position="1"/>
    </location>
</feature>
<evidence type="ECO:0000313" key="1">
    <source>
        <dbReference type="EMBL" id="JAP87960.1"/>
    </source>
</evidence>
<dbReference type="EMBL" id="GEDV01000597">
    <property type="protein sequence ID" value="JAP87960.1"/>
    <property type="molecule type" value="Transcribed_RNA"/>
</dbReference>
<organism evidence="1">
    <name type="scientific">Rhipicephalus appendiculatus</name>
    <name type="common">Brown ear tick</name>
    <dbReference type="NCBI Taxonomy" id="34631"/>
    <lineage>
        <taxon>Eukaryota</taxon>
        <taxon>Metazoa</taxon>
        <taxon>Ecdysozoa</taxon>
        <taxon>Arthropoda</taxon>
        <taxon>Chelicerata</taxon>
        <taxon>Arachnida</taxon>
        <taxon>Acari</taxon>
        <taxon>Parasitiformes</taxon>
        <taxon>Ixodida</taxon>
        <taxon>Ixodoidea</taxon>
        <taxon>Ixodidae</taxon>
        <taxon>Rhipicephalinae</taxon>
        <taxon>Rhipicephalus</taxon>
        <taxon>Rhipicephalus</taxon>
    </lineage>
</organism>